<evidence type="ECO:0000256" key="1">
    <source>
        <dbReference type="ARBA" id="ARBA00002549"/>
    </source>
</evidence>
<dbReference type="SUPFAM" id="SSF47616">
    <property type="entry name" value="GST C-terminal domain-like"/>
    <property type="match status" value="1"/>
</dbReference>
<protein>
    <recommendedName>
        <fullName evidence="5">Glutaredoxin domain-containing protein</fullName>
    </recommendedName>
</protein>
<feature type="non-terminal residue" evidence="6">
    <location>
        <position position="1"/>
    </location>
</feature>
<dbReference type="GO" id="GO:0001516">
    <property type="term" value="P:prostaglandin biosynthetic process"/>
    <property type="evidence" value="ECO:0007669"/>
    <property type="project" value="UniProtKB-UniPathway"/>
</dbReference>
<dbReference type="CDD" id="cd03197">
    <property type="entry name" value="GST_C_mPGES2"/>
    <property type="match status" value="1"/>
</dbReference>
<dbReference type="InterPro" id="IPR036282">
    <property type="entry name" value="Glutathione-S-Trfase_C_sf"/>
</dbReference>
<comment type="function">
    <text evidence="1">Has a glutathione-disulfide oxidoreductase activity in the presence of NADPH and glutathione reductase. Reduces low molecular weight disulfides and proteins.</text>
</comment>
<dbReference type="InterPro" id="IPR034335">
    <property type="entry name" value="PGES2_C"/>
</dbReference>
<dbReference type="Gene3D" id="1.20.1050.10">
    <property type="match status" value="1"/>
</dbReference>
<reference evidence="6" key="1">
    <citation type="submission" date="2015-12" db="EMBL/GenBank/DDBJ databases">
        <title>De novo transcriptome assembly of four potential Pierce s Disease insect vectors from Arizona vineyards.</title>
        <authorList>
            <person name="Tassone E.E."/>
        </authorList>
    </citation>
    <scope>NUCLEOTIDE SEQUENCE</scope>
</reference>
<dbReference type="Gene3D" id="3.40.30.10">
    <property type="entry name" value="Glutaredoxin"/>
    <property type="match status" value="1"/>
</dbReference>
<keyword evidence="4" id="KW-0472">Membrane</keyword>
<dbReference type="SUPFAM" id="SSF52833">
    <property type="entry name" value="Thioredoxin-like"/>
    <property type="match status" value="1"/>
</dbReference>
<dbReference type="Pfam" id="PF00462">
    <property type="entry name" value="Glutaredoxin"/>
    <property type="match status" value="1"/>
</dbReference>
<dbReference type="EMBL" id="GEDC01013719">
    <property type="protein sequence ID" value="JAS23579.1"/>
    <property type="molecule type" value="Transcribed_RNA"/>
</dbReference>
<gene>
    <name evidence="6" type="ORF">g.4492</name>
</gene>
<dbReference type="PANTHER" id="PTHR12782:SF5">
    <property type="entry name" value="PROSTAGLANDIN E SYNTHASE 2"/>
    <property type="match status" value="1"/>
</dbReference>
<feature type="transmembrane region" description="Helical" evidence="4">
    <location>
        <begin position="68"/>
        <end position="88"/>
    </location>
</feature>
<dbReference type="InterPro" id="IPR011767">
    <property type="entry name" value="GLR_AS"/>
</dbReference>
<comment type="similarity">
    <text evidence="2">Belongs to the GST superfamily.</text>
</comment>
<dbReference type="PROSITE" id="PS00195">
    <property type="entry name" value="GLUTAREDOXIN_1"/>
    <property type="match status" value="1"/>
</dbReference>
<name>A0A1B6DD21_9HEMI</name>
<organism evidence="6">
    <name type="scientific">Clastoptera arizonana</name>
    <name type="common">Arizona spittle bug</name>
    <dbReference type="NCBI Taxonomy" id="38151"/>
    <lineage>
        <taxon>Eukaryota</taxon>
        <taxon>Metazoa</taxon>
        <taxon>Ecdysozoa</taxon>
        <taxon>Arthropoda</taxon>
        <taxon>Hexapoda</taxon>
        <taxon>Insecta</taxon>
        <taxon>Pterygota</taxon>
        <taxon>Neoptera</taxon>
        <taxon>Paraneoptera</taxon>
        <taxon>Hemiptera</taxon>
        <taxon>Auchenorrhyncha</taxon>
        <taxon>Cercopoidea</taxon>
        <taxon>Clastopteridae</taxon>
        <taxon>Clastoptera</taxon>
    </lineage>
</organism>
<dbReference type="UniPathway" id="UPA00662"/>
<accession>A0A1B6DD21</accession>
<dbReference type="InterPro" id="IPR034334">
    <property type="entry name" value="PGES2"/>
</dbReference>
<evidence type="ECO:0000256" key="2">
    <source>
        <dbReference type="ARBA" id="ARBA00007409"/>
    </source>
</evidence>
<keyword evidence="3" id="KW-0443">Lipid metabolism</keyword>
<dbReference type="InterPro" id="IPR036249">
    <property type="entry name" value="Thioredoxin-like_sf"/>
</dbReference>
<dbReference type="SFLD" id="SFLDG01203">
    <property type="entry name" value="Prostaglandin_E_synthase_like1"/>
    <property type="match status" value="1"/>
</dbReference>
<dbReference type="SFLD" id="SFLDS00019">
    <property type="entry name" value="Glutathione_Transferase_(cytos"/>
    <property type="match status" value="1"/>
</dbReference>
<dbReference type="AlphaFoldDB" id="A0A1B6DD21"/>
<sequence length="419" mass="47924">LVCLLVFKMTNFSLKMASANIGVCRSVINIRFAYKFCSQNNIKTKLNLYAQRYSTGIDKSLKPKKSSLFITLAGLGAGALFGAGYSYLTWQTKYLPISNDGVGNIAPVLPNLPDIEISRKINIPTDSSGLQLVLFQYPTCPFCCKVRAFLDYFGISYDVVEVNPVLRQQIKWTEYKKVPVLLAKVDGGYQQLNDSSMIISALTSYLFDKNNNLRDVVKCYPSINYNDDNGIKKSEIMNRYFLMYQGDISDNRTKEEIMEERKWRKWADEVLVHTLSPNVYRTTDEALQSFNWFSEVGEWEKLFSKWEKLLVIYVGAFAMFFIGKNLKKRHNLKEDVRQSLYDECNHWLRVINRKKTPYFGGNEPNLADLAVYGVLSSIEGCEAFQDLLKNTKIGPWYFSMKTHCIEHSGSSSGQGRVTS</sequence>
<keyword evidence="4" id="KW-0812">Transmembrane</keyword>
<dbReference type="CDD" id="cd03040">
    <property type="entry name" value="GST_N_mPGES2"/>
    <property type="match status" value="1"/>
</dbReference>
<evidence type="ECO:0000313" key="6">
    <source>
        <dbReference type="EMBL" id="JAS23579.1"/>
    </source>
</evidence>
<evidence type="ECO:0000259" key="5">
    <source>
        <dbReference type="Pfam" id="PF00462"/>
    </source>
</evidence>
<dbReference type="GO" id="GO:0005739">
    <property type="term" value="C:mitochondrion"/>
    <property type="evidence" value="ECO:0007669"/>
    <property type="project" value="TreeGrafter"/>
</dbReference>
<dbReference type="InterPro" id="IPR002109">
    <property type="entry name" value="Glutaredoxin"/>
</dbReference>
<dbReference type="InterPro" id="IPR040079">
    <property type="entry name" value="Glutathione_S-Trfase"/>
</dbReference>
<dbReference type="SFLD" id="SFLDG01182">
    <property type="entry name" value="Prostaglandin_E_synthase_like"/>
    <property type="match status" value="1"/>
</dbReference>
<evidence type="ECO:0000256" key="4">
    <source>
        <dbReference type="SAM" id="Phobius"/>
    </source>
</evidence>
<dbReference type="GO" id="GO:0050220">
    <property type="term" value="F:prostaglandin-E synthase activity"/>
    <property type="evidence" value="ECO:0007669"/>
    <property type="project" value="InterPro"/>
</dbReference>
<dbReference type="PROSITE" id="PS51354">
    <property type="entry name" value="GLUTAREDOXIN_2"/>
    <property type="match status" value="1"/>
</dbReference>
<dbReference type="Gene3D" id="6.20.200.30">
    <property type="match status" value="1"/>
</dbReference>
<keyword evidence="4" id="KW-1133">Transmembrane helix</keyword>
<feature type="domain" description="Glutaredoxin" evidence="5">
    <location>
        <begin position="133"/>
        <end position="182"/>
    </location>
</feature>
<evidence type="ECO:0000256" key="3">
    <source>
        <dbReference type="ARBA" id="ARBA00023098"/>
    </source>
</evidence>
<dbReference type="PANTHER" id="PTHR12782">
    <property type="entry name" value="MICROSOMAL PROSTAGLANDIN E SYNTHASE-2"/>
    <property type="match status" value="1"/>
</dbReference>
<proteinExistence type="inferred from homology"/>